<dbReference type="InterPro" id="IPR010231">
    <property type="entry name" value="SUF_FeS_clus_asmbl_SufB"/>
</dbReference>
<name>A0A068DQJ9_9FLAO</name>
<dbReference type="AlphaFoldDB" id="A0A068DQJ9"/>
<feature type="domain" description="SUF system FeS cluster assembly SufBD N-terminal" evidence="3">
    <location>
        <begin position="45"/>
        <end position="200"/>
    </location>
</feature>
<feature type="domain" description="SUF system FeS cluster assembly SufBD core" evidence="2">
    <location>
        <begin position="208"/>
        <end position="449"/>
    </location>
</feature>
<dbReference type="PANTHER" id="PTHR30508:SF1">
    <property type="entry name" value="UPF0051 PROTEIN ABCI8, CHLOROPLASTIC-RELATED"/>
    <property type="match status" value="1"/>
</dbReference>
<dbReference type="NCBIfam" id="TIGR01980">
    <property type="entry name" value="sufB"/>
    <property type="match status" value="1"/>
</dbReference>
<dbReference type="STRING" id="1415657.FNIIJ_277"/>
<evidence type="ECO:0000259" key="2">
    <source>
        <dbReference type="Pfam" id="PF01458"/>
    </source>
</evidence>
<sequence length="478" mass="53783">MKQDLLQKIPESEYKYGFYSQLDSDKFPKGLNEKVIVSLSKKRSEPNWMMQWRLEAFKIWKEMKEPEWSQIKYKKLNYQDISYYSAPKRKTTVNSLDQVDSYLLETFNKLGIPLEEQKYLAGVALDVVIDSISVTTTFKKTLSKKGIIFCSINEAIHKHPELVRKYIGTVVPIRDNFYAALNSAVFSDGSFCYIPDGVHCPMELSTYFRINEGGTGQFERTLVIAGKGAYVSYLEGCTAPRRDENQLHAAVVELISLEDAEIKYSTVQNWFPGDKDGKGGVYNFVTKRGICETRSKISWTQVETGSSITWKYPSCILKGDYSIGEFYSVAITKNFQQADTGTKMIHIGNNTKSTIISKGISSGKSQNSYRGLVKVSKQAENARNFSQCDSLLIGNKCGAHTFPNIEVNNPSARIEHEATTSKIGEDQIFFCNQRGINKEKAIALIVNGFSKEVLNKLPLEFSVEAKKLLEISLEGSVG</sequence>
<reference evidence="4 5" key="1">
    <citation type="journal article" date="2014" name="Genome Biol. Evol.">
        <title>Genome sequence of "Candidatus Walczuchella monophlebidarum" the flavobacterial endosymbiont of Llaveia axin axin (Hemiptera: Coccoidea: Monophlebidae).</title>
        <authorList>
            <person name="Rosas-Perez T."/>
            <person name="Rosenblueth M."/>
            <person name="Rincon-Rosales R."/>
            <person name="Mora J."/>
            <person name="Martinez-Romero E."/>
        </authorList>
    </citation>
    <scope>NUCLEOTIDE SEQUENCE [LARGE SCALE GENOMIC DNA]</scope>
    <source>
        <strain evidence="4">FNIIJ</strain>
    </source>
</reference>
<dbReference type="KEGG" id="elv:FNIIJ_277"/>
<dbReference type="InterPro" id="IPR055346">
    <property type="entry name" value="Fe-S_cluster_assembly_SufBD"/>
</dbReference>
<gene>
    <name evidence="4" type="primary">sufB</name>
    <name evidence="4" type="ORF">FNIIJ_277</name>
</gene>
<dbReference type="NCBIfam" id="NF008773">
    <property type="entry name" value="PRK11814.1"/>
    <property type="match status" value="1"/>
</dbReference>
<dbReference type="GO" id="GO:0016226">
    <property type="term" value="P:iron-sulfur cluster assembly"/>
    <property type="evidence" value="ECO:0007669"/>
    <property type="project" value="InterPro"/>
</dbReference>
<dbReference type="InterPro" id="IPR000825">
    <property type="entry name" value="SUF_FeS_clus_asmbl_SufBD_core"/>
</dbReference>
<dbReference type="Pfam" id="PF19295">
    <property type="entry name" value="SufBD_N"/>
    <property type="match status" value="1"/>
</dbReference>
<evidence type="ECO:0000259" key="3">
    <source>
        <dbReference type="Pfam" id="PF19295"/>
    </source>
</evidence>
<keyword evidence="5" id="KW-1185">Reference proteome</keyword>
<dbReference type="PANTHER" id="PTHR30508">
    <property type="entry name" value="FES CLUSTER ASSEMBLY PROTEIN SUF"/>
    <property type="match status" value="1"/>
</dbReference>
<dbReference type="Pfam" id="PF01458">
    <property type="entry name" value="SUFBD_core"/>
    <property type="match status" value="1"/>
</dbReference>
<dbReference type="SUPFAM" id="SSF101960">
    <property type="entry name" value="Stabilizer of iron transporter SufD"/>
    <property type="match status" value="1"/>
</dbReference>
<dbReference type="Proteomes" id="UP000027148">
    <property type="component" value="Chromosome"/>
</dbReference>
<protein>
    <submittedName>
        <fullName evidence="4">Cysteine desulfurase activator complex subunit SufB</fullName>
    </submittedName>
</protein>
<dbReference type="EMBL" id="CP006873">
    <property type="protein sequence ID" value="AID37527.1"/>
    <property type="molecule type" value="Genomic_DNA"/>
</dbReference>
<proteinExistence type="inferred from homology"/>
<dbReference type="InterPro" id="IPR045595">
    <property type="entry name" value="SufBD_N"/>
</dbReference>
<evidence type="ECO:0000256" key="1">
    <source>
        <dbReference type="ARBA" id="ARBA00043967"/>
    </source>
</evidence>
<dbReference type="OrthoDB" id="9803529at2"/>
<dbReference type="InterPro" id="IPR037284">
    <property type="entry name" value="SUF_FeS_clus_asmbl_SufBD_sf"/>
</dbReference>
<organism evidence="4 5">
    <name type="scientific">Candidatus Walczuchella monophlebidarum</name>
    <dbReference type="NCBI Taxonomy" id="1415657"/>
    <lineage>
        <taxon>Bacteria</taxon>
        <taxon>Pseudomonadati</taxon>
        <taxon>Bacteroidota</taxon>
        <taxon>Flavobacteriia</taxon>
        <taxon>Flavobacteriales</taxon>
        <taxon>Candidatus Walczuchella</taxon>
    </lineage>
</organism>
<dbReference type="HOGENOM" id="CLU_026231_0_0_10"/>
<evidence type="ECO:0000313" key="5">
    <source>
        <dbReference type="Proteomes" id="UP000027148"/>
    </source>
</evidence>
<evidence type="ECO:0000313" key="4">
    <source>
        <dbReference type="EMBL" id="AID37527.1"/>
    </source>
</evidence>
<comment type="similarity">
    <text evidence="1">Belongs to the iron-sulfur cluster assembly SufBD family.</text>
</comment>
<dbReference type="RefSeq" id="WP_038436264.1">
    <property type="nucleotide sequence ID" value="NZ_CP006873.1"/>
</dbReference>
<accession>A0A068DQJ9</accession>